<dbReference type="PANTHER" id="PTHR14969:SF62">
    <property type="entry name" value="DECAPRENYLPHOSPHORYL-5-PHOSPHORIBOSE PHOSPHATASE RV3807C-RELATED"/>
    <property type="match status" value="1"/>
</dbReference>
<evidence type="ECO:0000256" key="4">
    <source>
        <dbReference type="ARBA" id="ARBA00022801"/>
    </source>
</evidence>
<dbReference type="Proteomes" id="UP000783588">
    <property type="component" value="Unassembled WGS sequence"/>
</dbReference>
<gene>
    <name evidence="9" type="ORF">KQI75_00030</name>
</gene>
<organism evidence="9 10">
    <name type="scientific">Butyricicoccus intestinisimiae</name>
    <dbReference type="NCBI Taxonomy" id="2841509"/>
    <lineage>
        <taxon>Bacteria</taxon>
        <taxon>Bacillati</taxon>
        <taxon>Bacillota</taxon>
        <taxon>Clostridia</taxon>
        <taxon>Eubacteriales</taxon>
        <taxon>Butyricicoccaceae</taxon>
        <taxon>Butyricicoccus</taxon>
    </lineage>
</organism>
<keyword evidence="6 7" id="KW-0472">Membrane</keyword>
<sequence length="188" mass="20946">MLQAITNLDLSILLEIQEHLRCGFSDVIFPVLSKLNNAGFIWIVITLVLLYRKKTRTAGLCMAVCLLVNLALGEGILKHLLNRARPFVVHPISQMLIALPTTSSFPSGHTSSSFAAATALLRNHKRAGMAAYVLAGLISFSRLYLYLHYPTDVLGGILLGSCVGWFVTPWVWKKLKKLKKLSIKRFRI</sequence>
<comment type="caution">
    <text evidence="9">The sequence shown here is derived from an EMBL/GenBank/DDBJ whole genome shotgun (WGS) entry which is preliminary data.</text>
</comment>
<feature type="transmembrane region" description="Helical" evidence="7">
    <location>
        <begin position="27"/>
        <end position="51"/>
    </location>
</feature>
<evidence type="ECO:0000256" key="5">
    <source>
        <dbReference type="ARBA" id="ARBA00022989"/>
    </source>
</evidence>
<proteinExistence type="predicted"/>
<evidence type="ECO:0000256" key="1">
    <source>
        <dbReference type="ARBA" id="ARBA00004651"/>
    </source>
</evidence>
<keyword evidence="10" id="KW-1185">Reference proteome</keyword>
<feature type="transmembrane region" description="Helical" evidence="7">
    <location>
        <begin position="57"/>
        <end position="77"/>
    </location>
</feature>
<evidence type="ECO:0000313" key="9">
    <source>
        <dbReference type="EMBL" id="MBU5489025.1"/>
    </source>
</evidence>
<keyword evidence="2" id="KW-1003">Cell membrane</keyword>
<comment type="subcellular location">
    <subcellularLocation>
        <location evidence="1">Cell membrane</location>
        <topology evidence="1">Multi-pass membrane protein</topology>
    </subcellularLocation>
</comment>
<dbReference type="Pfam" id="PF01569">
    <property type="entry name" value="PAP2"/>
    <property type="match status" value="1"/>
</dbReference>
<dbReference type="SMART" id="SM00014">
    <property type="entry name" value="acidPPc"/>
    <property type="match status" value="1"/>
</dbReference>
<dbReference type="InterPro" id="IPR000326">
    <property type="entry name" value="PAP2/HPO"/>
</dbReference>
<reference evidence="9 10" key="1">
    <citation type="submission" date="2021-06" db="EMBL/GenBank/DDBJ databases">
        <authorList>
            <person name="Sun Q."/>
            <person name="Li D."/>
        </authorList>
    </citation>
    <scope>NUCLEOTIDE SEQUENCE [LARGE SCALE GENOMIC DNA]</scope>
    <source>
        <strain evidence="9 10">MSJd-7</strain>
    </source>
</reference>
<dbReference type="EMBL" id="JAHLQI010000001">
    <property type="protein sequence ID" value="MBU5489025.1"/>
    <property type="molecule type" value="Genomic_DNA"/>
</dbReference>
<evidence type="ECO:0000256" key="3">
    <source>
        <dbReference type="ARBA" id="ARBA00022692"/>
    </source>
</evidence>
<evidence type="ECO:0000256" key="6">
    <source>
        <dbReference type="ARBA" id="ARBA00023136"/>
    </source>
</evidence>
<keyword evidence="4" id="KW-0378">Hydrolase</keyword>
<accession>A0ABS6EQ92</accession>
<evidence type="ECO:0000256" key="7">
    <source>
        <dbReference type="SAM" id="Phobius"/>
    </source>
</evidence>
<protein>
    <submittedName>
        <fullName evidence="9">Phosphatase PAP2 family protein</fullName>
    </submittedName>
</protein>
<evidence type="ECO:0000259" key="8">
    <source>
        <dbReference type="SMART" id="SM00014"/>
    </source>
</evidence>
<feature type="transmembrane region" description="Helical" evidence="7">
    <location>
        <begin position="129"/>
        <end position="147"/>
    </location>
</feature>
<dbReference type="RefSeq" id="WP_216468646.1">
    <property type="nucleotide sequence ID" value="NZ_JAHLQI010000001.1"/>
</dbReference>
<feature type="transmembrane region" description="Helical" evidence="7">
    <location>
        <begin position="153"/>
        <end position="172"/>
    </location>
</feature>
<evidence type="ECO:0000256" key="2">
    <source>
        <dbReference type="ARBA" id="ARBA00022475"/>
    </source>
</evidence>
<keyword evidence="3 7" id="KW-0812">Transmembrane</keyword>
<feature type="domain" description="Phosphatidic acid phosphatase type 2/haloperoxidase" evidence="8">
    <location>
        <begin position="58"/>
        <end position="168"/>
    </location>
</feature>
<evidence type="ECO:0000313" key="10">
    <source>
        <dbReference type="Proteomes" id="UP000783588"/>
    </source>
</evidence>
<name>A0ABS6EQ92_9FIRM</name>
<keyword evidence="5 7" id="KW-1133">Transmembrane helix</keyword>
<dbReference type="PANTHER" id="PTHR14969">
    <property type="entry name" value="SPHINGOSINE-1-PHOSPHATE PHOSPHOHYDROLASE"/>
    <property type="match status" value="1"/>
</dbReference>